<comment type="caution">
    <text evidence="1">The sequence shown here is derived from an EMBL/GenBank/DDBJ whole genome shotgun (WGS) entry which is preliminary data.</text>
</comment>
<dbReference type="Proteomes" id="UP001234297">
    <property type="component" value="Chromosome 2"/>
</dbReference>
<organism evidence="1 2">
    <name type="scientific">Persea americana</name>
    <name type="common">Avocado</name>
    <dbReference type="NCBI Taxonomy" id="3435"/>
    <lineage>
        <taxon>Eukaryota</taxon>
        <taxon>Viridiplantae</taxon>
        <taxon>Streptophyta</taxon>
        <taxon>Embryophyta</taxon>
        <taxon>Tracheophyta</taxon>
        <taxon>Spermatophyta</taxon>
        <taxon>Magnoliopsida</taxon>
        <taxon>Magnoliidae</taxon>
        <taxon>Laurales</taxon>
        <taxon>Lauraceae</taxon>
        <taxon>Persea</taxon>
    </lineage>
</organism>
<reference evidence="1 2" key="1">
    <citation type="journal article" date="2022" name="Hortic Res">
        <title>A haplotype resolved chromosomal level avocado genome allows analysis of novel avocado genes.</title>
        <authorList>
            <person name="Nath O."/>
            <person name="Fletcher S.J."/>
            <person name="Hayward A."/>
            <person name="Shaw L.M."/>
            <person name="Masouleh A.K."/>
            <person name="Furtado A."/>
            <person name="Henry R.J."/>
            <person name="Mitter N."/>
        </authorList>
    </citation>
    <scope>NUCLEOTIDE SEQUENCE [LARGE SCALE GENOMIC DNA]</scope>
    <source>
        <strain evidence="2">cv. Hass</strain>
    </source>
</reference>
<dbReference type="EMBL" id="CM056810">
    <property type="protein sequence ID" value="KAJ8645679.1"/>
    <property type="molecule type" value="Genomic_DNA"/>
</dbReference>
<protein>
    <submittedName>
        <fullName evidence="1">Uncharacterized protein</fullName>
    </submittedName>
</protein>
<gene>
    <name evidence="1" type="ORF">MRB53_007427</name>
</gene>
<keyword evidence="2" id="KW-1185">Reference proteome</keyword>
<sequence>MAKFINISFVVLLFLVASLLGVRSGCSGDENNTPKTKPMEMRGIKINIKPCIAKRCEPNNQTCFCCELDNACYITKGICQQNCNI</sequence>
<proteinExistence type="predicted"/>
<name>A0ACC2MJ53_PERAE</name>
<evidence type="ECO:0000313" key="2">
    <source>
        <dbReference type="Proteomes" id="UP001234297"/>
    </source>
</evidence>
<accession>A0ACC2MJ53</accession>
<evidence type="ECO:0000313" key="1">
    <source>
        <dbReference type="EMBL" id="KAJ8645679.1"/>
    </source>
</evidence>